<dbReference type="GeneID" id="81600448"/>
<evidence type="ECO:0000313" key="3">
    <source>
        <dbReference type="Proteomes" id="UP001213681"/>
    </source>
</evidence>
<gene>
    <name evidence="2" type="ORF">N7458_006823</name>
</gene>
<evidence type="ECO:0000256" key="1">
    <source>
        <dbReference type="SAM" id="MobiDB-lite"/>
    </source>
</evidence>
<feature type="region of interest" description="Disordered" evidence="1">
    <location>
        <begin position="569"/>
        <end position="588"/>
    </location>
</feature>
<feature type="compositionally biased region" description="Basic and acidic residues" evidence="1">
    <location>
        <begin position="137"/>
        <end position="150"/>
    </location>
</feature>
<feature type="region of interest" description="Disordered" evidence="1">
    <location>
        <begin position="1"/>
        <end position="20"/>
    </location>
</feature>
<feature type="region of interest" description="Disordered" evidence="1">
    <location>
        <begin position="63"/>
        <end position="83"/>
    </location>
</feature>
<dbReference type="Proteomes" id="UP001213681">
    <property type="component" value="Unassembled WGS sequence"/>
</dbReference>
<reference evidence="2" key="2">
    <citation type="journal article" date="2023" name="IMA Fungus">
        <title>Comparative genomic study of the Penicillium genus elucidates a diverse pangenome and 15 lateral gene transfer events.</title>
        <authorList>
            <person name="Petersen C."/>
            <person name="Sorensen T."/>
            <person name="Nielsen M.R."/>
            <person name="Sondergaard T.E."/>
            <person name="Sorensen J.L."/>
            <person name="Fitzpatrick D.A."/>
            <person name="Frisvad J.C."/>
            <person name="Nielsen K.L."/>
        </authorList>
    </citation>
    <scope>NUCLEOTIDE SEQUENCE</scope>
    <source>
        <strain evidence="2">IBT 16125</strain>
    </source>
</reference>
<feature type="region of interest" description="Disordered" evidence="1">
    <location>
        <begin position="621"/>
        <end position="757"/>
    </location>
</feature>
<protein>
    <submittedName>
        <fullName evidence="2">Uncharacterized protein</fullName>
    </submittedName>
</protein>
<reference evidence="2" key="1">
    <citation type="submission" date="2022-12" db="EMBL/GenBank/DDBJ databases">
        <authorList>
            <person name="Petersen C."/>
        </authorList>
    </citation>
    <scope>NUCLEOTIDE SEQUENCE</scope>
    <source>
        <strain evidence="2">IBT 16125</strain>
    </source>
</reference>
<feature type="region of interest" description="Disordered" evidence="1">
    <location>
        <begin position="255"/>
        <end position="277"/>
    </location>
</feature>
<dbReference type="RefSeq" id="XP_056765909.1">
    <property type="nucleotide sequence ID" value="XM_056910205.1"/>
</dbReference>
<feature type="region of interest" description="Disordered" evidence="1">
    <location>
        <begin position="770"/>
        <end position="813"/>
    </location>
</feature>
<comment type="caution">
    <text evidence="2">The sequence shown here is derived from an EMBL/GenBank/DDBJ whole genome shotgun (WGS) entry which is preliminary data.</text>
</comment>
<feature type="compositionally biased region" description="Basic and acidic residues" evidence="1">
    <location>
        <begin position="255"/>
        <end position="272"/>
    </location>
</feature>
<feature type="compositionally biased region" description="Polar residues" evidence="1">
    <location>
        <begin position="196"/>
        <end position="216"/>
    </location>
</feature>
<feature type="compositionally biased region" description="Polar residues" evidence="1">
    <location>
        <begin position="666"/>
        <end position="676"/>
    </location>
</feature>
<keyword evidence="3" id="KW-1185">Reference proteome</keyword>
<feature type="compositionally biased region" description="Basic and acidic residues" evidence="1">
    <location>
        <begin position="487"/>
        <end position="497"/>
    </location>
</feature>
<feature type="compositionally biased region" description="Basic and acidic residues" evidence="1">
    <location>
        <begin position="427"/>
        <end position="447"/>
    </location>
</feature>
<feature type="compositionally biased region" description="Basic and acidic residues" evidence="1">
    <location>
        <begin position="770"/>
        <end position="792"/>
    </location>
</feature>
<feature type="compositionally biased region" description="Acidic residues" evidence="1">
    <location>
        <begin position="690"/>
        <end position="713"/>
    </location>
</feature>
<dbReference type="AlphaFoldDB" id="A0AAD6C612"/>
<feature type="region of interest" description="Disordered" evidence="1">
    <location>
        <begin position="487"/>
        <end position="559"/>
    </location>
</feature>
<dbReference type="Pfam" id="PF10336">
    <property type="entry name" value="DUF2420"/>
    <property type="match status" value="1"/>
</dbReference>
<feature type="region of interest" description="Disordered" evidence="1">
    <location>
        <begin position="406"/>
        <end position="447"/>
    </location>
</feature>
<feature type="compositionally biased region" description="Acidic residues" evidence="1">
    <location>
        <begin position="509"/>
        <end position="521"/>
    </location>
</feature>
<dbReference type="InterPro" id="IPR018822">
    <property type="entry name" value="UPF0646"/>
</dbReference>
<evidence type="ECO:0000313" key="2">
    <source>
        <dbReference type="EMBL" id="KAJ5450374.1"/>
    </source>
</evidence>
<sequence length="813" mass="89629">MEVPALEDSMEMASPYQGQADDFDIDIDLMEDHVSNMDSDMMGADDYPNTSQVSLFSAEANDDADMADDPSEGSMVDTDLVDEDPDIDVQYEENTYEAEMLEGGQDDELAAPVPSIHIEVQAETTEDIHKPRGSPSRIDELQHQHAHDGNETSLPEQVPVANERQDTQAQGDVIPPISTEAQSAQPGHAEGDENAESQANLPNTEPQGTNETTESKTPAPEDHHDHADASAEDVENVDPAQEVKSNAYETGNEDVEHLETHGSSHETEGQDTREEDESLHPVKVLYQEAEISLFPPMEGDSAETFFLHDEDIAYDNIGKLFSSLREVLLDNVAENDVLVVDIDSLGIQLTEDSSHTSNVTLHQILNIYLRLSHNDGNDEPEALYLTLSSRPAVHSELADLETAANEGKGLSHVHPWSDFEDGEDHEEPQVAEHPIKEPSGDRDGHDLSFHKAEERSQEQVVSSVDVESEVHDAINNDAPDAPTEVIHESASGEHDAPAESETGAAETQQADETDQADEYADENTHDHQEQYEEQYDSEAPKTESTSTVVPASDQVEIKGSTVSADAAEISLDENDADYQDSTNHPDEGKVLEVQEQFELYGHEGQEHEEYQTGLAVEETCVSEVNDEVHPIDFASVQDEGASKEPDSAPATQDDSVDALHDDLDHQSNSQSESTVENALREESTTQEQAPEPEDDLLGIAEDLFEGPTDDAEDDLAHIESVYSEQDFEDYDPDAPVGIDSTADDDLADDGNGEYDEDSYNVLEFSEHVELDEADLVHTDSQTHENPSKRSREEEDEWDFEETSTPEVKRRRPS</sequence>
<dbReference type="EMBL" id="JAPVEA010000006">
    <property type="protein sequence ID" value="KAJ5450374.1"/>
    <property type="molecule type" value="Genomic_DNA"/>
</dbReference>
<accession>A0AAD6C612</accession>
<feature type="compositionally biased region" description="Acidic residues" evidence="1">
    <location>
        <begin position="793"/>
        <end position="803"/>
    </location>
</feature>
<name>A0AAD6C612_9EURO</name>
<feature type="compositionally biased region" description="Basic and acidic residues" evidence="1">
    <location>
        <begin position="219"/>
        <end position="229"/>
    </location>
</feature>
<proteinExistence type="predicted"/>
<feature type="region of interest" description="Disordered" evidence="1">
    <location>
        <begin position="120"/>
        <end position="238"/>
    </location>
</feature>
<organism evidence="2 3">
    <name type="scientific">Penicillium daleae</name>
    <dbReference type="NCBI Taxonomy" id="63821"/>
    <lineage>
        <taxon>Eukaryota</taxon>
        <taxon>Fungi</taxon>
        <taxon>Dikarya</taxon>
        <taxon>Ascomycota</taxon>
        <taxon>Pezizomycotina</taxon>
        <taxon>Eurotiomycetes</taxon>
        <taxon>Eurotiomycetidae</taxon>
        <taxon>Eurotiales</taxon>
        <taxon>Aspergillaceae</taxon>
        <taxon>Penicillium</taxon>
    </lineage>
</organism>
<feature type="compositionally biased region" description="Acidic residues" evidence="1">
    <location>
        <begin position="741"/>
        <end position="757"/>
    </location>
</feature>